<accession>J0DAB6</accession>
<dbReference type="eggNOG" id="ENOG502SP7E">
    <property type="taxonomic scope" value="Eukaryota"/>
</dbReference>
<feature type="transmembrane region" description="Helical" evidence="2">
    <location>
        <begin position="104"/>
        <end position="124"/>
    </location>
</feature>
<dbReference type="OrthoDB" id="3214103at2759"/>
<protein>
    <recommendedName>
        <fullName evidence="5">Fungal pheromone STE3G-protein-coupled receptor</fullName>
    </recommendedName>
</protein>
<sequence length="326" mass="35787">MDMPSLHDRGVTVLCTVVGLICQTFVFGAFAAVMPLSCYIIRKHGTRTVGNWLRYCMWFMFFTSAAYWASCVASACIILHAFFIQPSAPVASATIVYSTVPNSMILINYAVTDGIVVWRAWVLCRRDSGRLLYIPLALWCLACLSMAATLAMRLAITIVRVHNDYKMEPAQLTIGINIPQVSSFALTLLTNIISTALIARKAWKHRREVRQYIADAAGRGHKAESVLALIIESGIFYCLSNVVMVVSLGLRLPYGTVADIYAPVNVQLAGMYPTVVLMIVSMRMTMEESTSDTTKLADTQRPPTPASLPVATSPGSNTRENEGFAV</sequence>
<feature type="transmembrane region" description="Helical" evidence="2">
    <location>
        <begin position="181"/>
        <end position="199"/>
    </location>
</feature>
<dbReference type="KEGG" id="adl:AURDEDRAFT_173841"/>
<feature type="transmembrane region" description="Helical" evidence="2">
    <location>
        <begin position="226"/>
        <end position="248"/>
    </location>
</feature>
<keyword evidence="2" id="KW-0812">Transmembrane</keyword>
<keyword evidence="4" id="KW-1185">Reference proteome</keyword>
<dbReference type="OMA" id="SATSIVC"/>
<feature type="transmembrane region" description="Helical" evidence="2">
    <location>
        <begin position="55"/>
        <end position="84"/>
    </location>
</feature>
<feature type="transmembrane region" description="Helical" evidence="2">
    <location>
        <begin position="12"/>
        <end position="34"/>
    </location>
</feature>
<dbReference type="Proteomes" id="UP000006514">
    <property type="component" value="Unassembled WGS sequence"/>
</dbReference>
<gene>
    <name evidence="3" type="ORF">AURDEDRAFT_173841</name>
</gene>
<feature type="transmembrane region" description="Helical" evidence="2">
    <location>
        <begin position="136"/>
        <end position="161"/>
    </location>
</feature>
<dbReference type="InParanoid" id="J0DAB6"/>
<reference evidence="4" key="1">
    <citation type="journal article" date="2012" name="Science">
        <title>The Paleozoic origin of enzymatic lignin decomposition reconstructed from 31 fungal genomes.</title>
        <authorList>
            <person name="Floudas D."/>
            <person name="Binder M."/>
            <person name="Riley R."/>
            <person name="Barry K."/>
            <person name="Blanchette R.A."/>
            <person name="Henrissat B."/>
            <person name="Martinez A.T."/>
            <person name="Otillar R."/>
            <person name="Spatafora J.W."/>
            <person name="Yadav J.S."/>
            <person name="Aerts A."/>
            <person name="Benoit I."/>
            <person name="Boyd A."/>
            <person name="Carlson A."/>
            <person name="Copeland A."/>
            <person name="Coutinho P.M."/>
            <person name="de Vries R.P."/>
            <person name="Ferreira P."/>
            <person name="Findley K."/>
            <person name="Foster B."/>
            <person name="Gaskell J."/>
            <person name="Glotzer D."/>
            <person name="Gorecki P."/>
            <person name="Heitman J."/>
            <person name="Hesse C."/>
            <person name="Hori C."/>
            <person name="Igarashi K."/>
            <person name="Jurgens J.A."/>
            <person name="Kallen N."/>
            <person name="Kersten P."/>
            <person name="Kohler A."/>
            <person name="Kuees U."/>
            <person name="Kumar T.K.A."/>
            <person name="Kuo A."/>
            <person name="LaButti K."/>
            <person name="Larrondo L.F."/>
            <person name="Lindquist E."/>
            <person name="Ling A."/>
            <person name="Lombard V."/>
            <person name="Lucas S."/>
            <person name="Lundell T."/>
            <person name="Martin R."/>
            <person name="McLaughlin D.J."/>
            <person name="Morgenstern I."/>
            <person name="Morin E."/>
            <person name="Murat C."/>
            <person name="Nagy L.G."/>
            <person name="Nolan M."/>
            <person name="Ohm R.A."/>
            <person name="Patyshakuliyeva A."/>
            <person name="Rokas A."/>
            <person name="Ruiz-Duenas F.J."/>
            <person name="Sabat G."/>
            <person name="Salamov A."/>
            <person name="Samejima M."/>
            <person name="Schmutz J."/>
            <person name="Slot J.C."/>
            <person name="St John F."/>
            <person name="Stenlid J."/>
            <person name="Sun H."/>
            <person name="Sun S."/>
            <person name="Syed K."/>
            <person name="Tsang A."/>
            <person name="Wiebenga A."/>
            <person name="Young D."/>
            <person name="Pisabarro A."/>
            <person name="Eastwood D.C."/>
            <person name="Martin F."/>
            <person name="Cullen D."/>
            <person name="Grigoriev I.V."/>
            <person name="Hibbett D.S."/>
        </authorList>
    </citation>
    <scope>NUCLEOTIDE SEQUENCE [LARGE SCALE GENOMIC DNA]</scope>
    <source>
        <strain evidence="4">TFB10046</strain>
    </source>
</reference>
<keyword evidence="2" id="KW-1133">Transmembrane helix</keyword>
<evidence type="ECO:0008006" key="5">
    <source>
        <dbReference type="Google" id="ProtNLM"/>
    </source>
</evidence>
<evidence type="ECO:0000313" key="3">
    <source>
        <dbReference type="EMBL" id="EJD37084.1"/>
    </source>
</evidence>
<keyword evidence="2" id="KW-0472">Membrane</keyword>
<dbReference type="EMBL" id="JH687847">
    <property type="protein sequence ID" value="EJD37084.1"/>
    <property type="molecule type" value="Genomic_DNA"/>
</dbReference>
<feature type="region of interest" description="Disordered" evidence="1">
    <location>
        <begin position="290"/>
        <end position="326"/>
    </location>
</feature>
<evidence type="ECO:0000256" key="1">
    <source>
        <dbReference type="SAM" id="MobiDB-lite"/>
    </source>
</evidence>
<feature type="transmembrane region" description="Helical" evidence="2">
    <location>
        <begin position="260"/>
        <end position="280"/>
    </location>
</feature>
<organism evidence="3 4">
    <name type="scientific">Auricularia subglabra (strain TFB-10046 / SS5)</name>
    <name type="common">White-rot fungus</name>
    <name type="synonym">Auricularia delicata (strain TFB10046)</name>
    <dbReference type="NCBI Taxonomy" id="717982"/>
    <lineage>
        <taxon>Eukaryota</taxon>
        <taxon>Fungi</taxon>
        <taxon>Dikarya</taxon>
        <taxon>Basidiomycota</taxon>
        <taxon>Agaricomycotina</taxon>
        <taxon>Agaricomycetes</taxon>
        <taxon>Auriculariales</taxon>
        <taxon>Auriculariaceae</taxon>
        <taxon>Auricularia</taxon>
    </lineage>
</organism>
<proteinExistence type="predicted"/>
<evidence type="ECO:0000256" key="2">
    <source>
        <dbReference type="SAM" id="Phobius"/>
    </source>
</evidence>
<dbReference type="AlphaFoldDB" id="J0DAB6"/>
<name>J0DAB6_AURST</name>
<evidence type="ECO:0000313" key="4">
    <source>
        <dbReference type="Proteomes" id="UP000006514"/>
    </source>
</evidence>